<accession>A0A0A6XXM6</accession>
<evidence type="ECO:0000313" key="4">
    <source>
        <dbReference type="EMBL" id="KHD84847.1"/>
    </source>
</evidence>
<evidence type="ECO:0000256" key="2">
    <source>
        <dbReference type="ARBA" id="ARBA00023287"/>
    </source>
</evidence>
<dbReference type="RefSeq" id="WP_025726719.1">
    <property type="nucleotide sequence ID" value="NZ_JAAIWK010000012.1"/>
</dbReference>
<proteinExistence type="predicted"/>
<keyword evidence="7" id="KW-1185">Reference proteome</keyword>
<keyword evidence="3" id="KW-1133">Transmembrane helix</keyword>
<evidence type="ECO:0000256" key="1">
    <source>
        <dbReference type="ARBA" id="ARBA00004241"/>
    </source>
</evidence>
<comment type="caution">
    <text evidence="4">The sequence shown here is derived from an EMBL/GenBank/DDBJ whole genome shotgun (WGS) entry which is preliminary data.</text>
</comment>
<dbReference type="EMBL" id="JRUN01000040">
    <property type="protein sequence ID" value="KHD84847.1"/>
    <property type="molecule type" value="Genomic_DNA"/>
</dbReference>
<reference evidence="4 6" key="1">
    <citation type="submission" date="2014-10" db="EMBL/GenBank/DDBJ databases">
        <title>Draft genome of phytase producing Bacillus ginsengihumi strain M2.11.</title>
        <authorList>
            <person name="Toymentseva A."/>
            <person name="Boulygina E.A."/>
            <person name="Kazakov S.V."/>
            <person name="Kayumov I."/>
            <person name="Suleimanova A.D."/>
            <person name="Mardanova A.M."/>
            <person name="Maria S.N."/>
            <person name="Sergey M.Y."/>
            <person name="Sharipova M.R."/>
        </authorList>
    </citation>
    <scope>NUCLEOTIDE SEQUENCE [LARGE SCALE GENOMIC DNA]</scope>
    <source>
        <strain evidence="4 6">M2.11</strain>
    </source>
</reference>
<evidence type="ECO:0000256" key="3">
    <source>
        <dbReference type="SAM" id="Phobius"/>
    </source>
</evidence>
<dbReference type="STRING" id="363870.NG54_12980"/>
<dbReference type="InterPro" id="IPR012902">
    <property type="entry name" value="N_methyl_site"/>
</dbReference>
<dbReference type="Pfam" id="PF07963">
    <property type="entry name" value="N_methyl"/>
    <property type="match status" value="1"/>
</dbReference>
<reference evidence="5" key="2">
    <citation type="submission" date="2020-02" db="EMBL/GenBank/DDBJ databases">
        <authorList>
            <person name="Feng H."/>
        </authorList>
    </citation>
    <scope>NUCLEOTIDE SEQUENCE [LARGE SCALE GENOMIC DNA]</scope>
    <source>
        <strain evidence="5">Gsoil 114</strain>
    </source>
</reference>
<protein>
    <submittedName>
        <fullName evidence="5">Type II secretion system protein</fullName>
    </submittedName>
</protein>
<keyword evidence="3" id="KW-0472">Membrane</keyword>
<feature type="transmembrane region" description="Helical" evidence="3">
    <location>
        <begin position="13"/>
        <end position="36"/>
    </location>
</feature>
<evidence type="ECO:0000313" key="5">
    <source>
        <dbReference type="EMBL" id="NEY20046.1"/>
    </source>
</evidence>
<organism evidence="4 6">
    <name type="scientific">Heyndrickxia ginsengihumi</name>
    <dbReference type="NCBI Taxonomy" id="363870"/>
    <lineage>
        <taxon>Bacteria</taxon>
        <taxon>Bacillati</taxon>
        <taxon>Bacillota</taxon>
        <taxon>Bacilli</taxon>
        <taxon>Bacillales</taxon>
        <taxon>Bacillaceae</taxon>
        <taxon>Heyndrickxia</taxon>
    </lineage>
</organism>
<comment type="subcellular location">
    <subcellularLocation>
        <location evidence="1">Cell surface</location>
    </subcellularLocation>
</comment>
<sequence length="103" mass="11773">MSKNEDGFTLVEAVTAFAIVLLITTALFPLMLNILAQLEQSKKDMMASRLLYEHIEEWIRIGQRSSSSHQLVGNTDFIFNIDDQDKKACVDYEKRQICIQGSF</sequence>
<gene>
    <name evidence="5" type="ORF">G4D61_08710</name>
    <name evidence="4" type="ORF">NG54_12980</name>
</gene>
<evidence type="ECO:0000313" key="6">
    <source>
        <dbReference type="Proteomes" id="UP000030588"/>
    </source>
</evidence>
<keyword evidence="2" id="KW-0178">Competence</keyword>
<keyword evidence="3" id="KW-0812">Transmembrane</keyword>
<dbReference type="OrthoDB" id="2453442at2"/>
<name>A0A0A6XXM6_9BACI</name>
<dbReference type="Proteomes" id="UP000030588">
    <property type="component" value="Unassembled WGS sequence"/>
</dbReference>
<dbReference type="GO" id="GO:0030420">
    <property type="term" value="P:establishment of competence for transformation"/>
    <property type="evidence" value="ECO:0007669"/>
    <property type="project" value="UniProtKB-KW"/>
</dbReference>
<dbReference type="GO" id="GO:0009986">
    <property type="term" value="C:cell surface"/>
    <property type="evidence" value="ECO:0007669"/>
    <property type="project" value="UniProtKB-SubCell"/>
</dbReference>
<reference evidence="5 7" key="3">
    <citation type="submission" date="2020-03" db="EMBL/GenBank/DDBJ databases">
        <title>Bacillus aquiflavi sp. nov., isolated from yellow water of strong flavor Chinese baijiu in Yibin region of China.</title>
        <authorList>
            <person name="Xie J."/>
        </authorList>
    </citation>
    <scope>NUCLEOTIDE SEQUENCE [LARGE SCALE GENOMIC DNA]</scope>
    <source>
        <strain evidence="5 7">Gsoil 114</strain>
    </source>
</reference>
<dbReference type="EMBL" id="JAAIWK010000012">
    <property type="protein sequence ID" value="NEY20046.1"/>
    <property type="molecule type" value="Genomic_DNA"/>
</dbReference>
<evidence type="ECO:0000313" key="7">
    <source>
        <dbReference type="Proteomes" id="UP000476934"/>
    </source>
</evidence>
<dbReference type="AlphaFoldDB" id="A0A0A6XXM6"/>
<dbReference type="Proteomes" id="UP000476934">
    <property type="component" value="Unassembled WGS sequence"/>
</dbReference>